<sequence length="179" mass="19290">MPDIVFMLEGCRVGPDIPSSADPTSQPSRFNDWGPPPAVGVPLLSLAPKGVTCQQSGKVAVNVVGSEEQLARNVKGGVFFYYGGSNSSIVVVVEYSSLKMISGSAMGGSSVVLQFLFYFLGRGQNDGWIFGAGDTKSQDPLEGDGKATEKGRKMMAQHPSSINFELFSNFWWGRRDRTL</sequence>
<name>A0A9Q0UMP8_9ROSI</name>
<reference evidence="1" key="1">
    <citation type="submission" date="2022-11" db="EMBL/GenBank/DDBJ databases">
        <authorList>
            <person name="Hyden B.L."/>
            <person name="Feng K."/>
            <person name="Yates T."/>
            <person name="Jawdy S."/>
            <person name="Smart L.B."/>
            <person name="Muchero W."/>
        </authorList>
    </citation>
    <scope>NUCLEOTIDE SEQUENCE</scope>
    <source>
        <tissue evidence="1">Shoot tip</tissue>
    </source>
</reference>
<evidence type="ECO:0000313" key="2">
    <source>
        <dbReference type="Proteomes" id="UP001151752"/>
    </source>
</evidence>
<gene>
    <name evidence="1" type="ORF">OIU74_004688</name>
</gene>
<accession>A0A9Q0UMP8</accession>
<dbReference type="Proteomes" id="UP001151752">
    <property type="component" value="Chromosome 7"/>
</dbReference>
<keyword evidence="2" id="KW-1185">Reference proteome</keyword>
<reference evidence="1" key="2">
    <citation type="journal article" date="2023" name="Int. J. Mol. Sci.">
        <title>De Novo Assembly and Annotation of 11 Diverse Shrub Willow (Salix) Genomes Reveals Novel Gene Organization in Sex-Linked Regions.</title>
        <authorList>
            <person name="Hyden B."/>
            <person name="Feng K."/>
            <person name="Yates T.B."/>
            <person name="Jawdy S."/>
            <person name="Cereghino C."/>
            <person name="Smart L.B."/>
            <person name="Muchero W."/>
        </authorList>
    </citation>
    <scope>NUCLEOTIDE SEQUENCE</scope>
    <source>
        <tissue evidence="1">Shoot tip</tissue>
    </source>
</reference>
<dbReference type="EMBL" id="JAPFFM010000011">
    <property type="protein sequence ID" value="KAJ6732786.1"/>
    <property type="molecule type" value="Genomic_DNA"/>
</dbReference>
<dbReference type="AlphaFoldDB" id="A0A9Q0UMP8"/>
<comment type="caution">
    <text evidence="1">The sequence shown here is derived from an EMBL/GenBank/DDBJ whole genome shotgun (WGS) entry which is preliminary data.</text>
</comment>
<proteinExistence type="predicted"/>
<evidence type="ECO:0000313" key="1">
    <source>
        <dbReference type="EMBL" id="KAJ6732786.1"/>
    </source>
</evidence>
<organism evidence="1 2">
    <name type="scientific">Salix koriyanagi</name>
    <dbReference type="NCBI Taxonomy" id="2511006"/>
    <lineage>
        <taxon>Eukaryota</taxon>
        <taxon>Viridiplantae</taxon>
        <taxon>Streptophyta</taxon>
        <taxon>Embryophyta</taxon>
        <taxon>Tracheophyta</taxon>
        <taxon>Spermatophyta</taxon>
        <taxon>Magnoliopsida</taxon>
        <taxon>eudicotyledons</taxon>
        <taxon>Gunneridae</taxon>
        <taxon>Pentapetalae</taxon>
        <taxon>rosids</taxon>
        <taxon>fabids</taxon>
        <taxon>Malpighiales</taxon>
        <taxon>Salicaceae</taxon>
        <taxon>Saliceae</taxon>
        <taxon>Salix</taxon>
    </lineage>
</organism>
<protein>
    <submittedName>
        <fullName evidence="1">Uncharacterized protein</fullName>
    </submittedName>
</protein>